<comment type="caution">
    <text evidence="1">The sequence shown here is derived from an EMBL/GenBank/DDBJ whole genome shotgun (WGS) entry which is preliminary data.</text>
</comment>
<dbReference type="InterPro" id="IPR052035">
    <property type="entry name" value="ZnF_BED_domain_contain"/>
</dbReference>
<name>A0AAD9CTA1_DISEL</name>
<evidence type="ECO:0000313" key="2">
    <source>
        <dbReference type="Proteomes" id="UP001228049"/>
    </source>
</evidence>
<dbReference type="Proteomes" id="UP001228049">
    <property type="component" value="Unassembled WGS sequence"/>
</dbReference>
<dbReference type="PANTHER" id="PTHR46481">
    <property type="entry name" value="ZINC FINGER BED DOMAIN-CONTAINING PROTEIN 4"/>
    <property type="match status" value="1"/>
</dbReference>
<sequence>MEDRGAEADELVQKKNSTGSVCITTDNGSNIVKAVSLNKWKRLQCFGHRLHLAIERSMKDSRIDRAVGVCKKVVSSFSFSWKKRRDLGTAQQELNSPAHQLISESPTRWGSRAKMIERVLEQERAISQVLAADKKTRHLVLTWQDLEVLESVLKALKPLLEFTDALSGEDYVTVSYVKPVLHLFHSSILAIQDDDTALTQSIKVSILDYLREKFDDPATNDLLDMAGLVDPRFKTRYIAEDNLEETKCRAISEMEAITV</sequence>
<gene>
    <name evidence="1" type="ORF">KUDE01_008918</name>
</gene>
<protein>
    <submittedName>
        <fullName evidence="1">Zinc finger BED domain containing protein 1</fullName>
    </submittedName>
</protein>
<proteinExistence type="predicted"/>
<dbReference type="InterPro" id="IPR012337">
    <property type="entry name" value="RNaseH-like_sf"/>
</dbReference>
<reference evidence="1" key="1">
    <citation type="submission" date="2023-04" db="EMBL/GenBank/DDBJ databases">
        <title>Chromosome-level genome of Chaenocephalus aceratus.</title>
        <authorList>
            <person name="Park H."/>
        </authorList>
    </citation>
    <scope>NUCLEOTIDE SEQUENCE</scope>
    <source>
        <strain evidence="1">DE</strain>
        <tissue evidence="1">Muscle</tissue>
    </source>
</reference>
<organism evidence="1 2">
    <name type="scientific">Dissostichus eleginoides</name>
    <name type="common">Patagonian toothfish</name>
    <name type="synonym">Dissostichus amissus</name>
    <dbReference type="NCBI Taxonomy" id="100907"/>
    <lineage>
        <taxon>Eukaryota</taxon>
        <taxon>Metazoa</taxon>
        <taxon>Chordata</taxon>
        <taxon>Craniata</taxon>
        <taxon>Vertebrata</taxon>
        <taxon>Euteleostomi</taxon>
        <taxon>Actinopterygii</taxon>
        <taxon>Neopterygii</taxon>
        <taxon>Teleostei</taxon>
        <taxon>Neoteleostei</taxon>
        <taxon>Acanthomorphata</taxon>
        <taxon>Eupercaria</taxon>
        <taxon>Perciformes</taxon>
        <taxon>Notothenioidei</taxon>
        <taxon>Nototheniidae</taxon>
        <taxon>Dissostichus</taxon>
    </lineage>
</organism>
<dbReference type="AlphaFoldDB" id="A0AAD9CTA1"/>
<evidence type="ECO:0000313" key="1">
    <source>
        <dbReference type="EMBL" id="KAK1906521.1"/>
    </source>
</evidence>
<keyword evidence="2" id="KW-1185">Reference proteome</keyword>
<dbReference type="PANTHER" id="PTHR46481:SF9">
    <property type="entry name" value="ZINC FINGER BED DOMAIN-CONTAINING PROTEIN 1-LIKE"/>
    <property type="match status" value="1"/>
</dbReference>
<accession>A0AAD9CTA1</accession>
<dbReference type="EMBL" id="JASDAP010000001">
    <property type="protein sequence ID" value="KAK1906521.1"/>
    <property type="molecule type" value="Genomic_DNA"/>
</dbReference>
<dbReference type="SUPFAM" id="SSF53098">
    <property type="entry name" value="Ribonuclease H-like"/>
    <property type="match status" value="1"/>
</dbReference>